<dbReference type="InterPro" id="IPR017871">
    <property type="entry name" value="ABC_transporter-like_CS"/>
</dbReference>
<dbReference type="Pfam" id="PF00005">
    <property type="entry name" value="ABC_tran"/>
    <property type="match status" value="2"/>
</dbReference>
<dbReference type="CDD" id="cd03257">
    <property type="entry name" value="ABC_NikE_OppD_transporters"/>
    <property type="match status" value="2"/>
</dbReference>
<keyword evidence="3" id="KW-0547">Nucleotide-binding</keyword>
<dbReference type="SMART" id="SM00382">
    <property type="entry name" value="AAA"/>
    <property type="match status" value="2"/>
</dbReference>
<dbReference type="InterPro" id="IPR013563">
    <property type="entry name" value="Oligopep_ABC_C"/>
</dbReference>
<dbReference type="GO" id="GO:0005524">
    <property type="term" value="F:ATP binding"/>
    <property type="evidence" value="ECO:0007669"/>
    <property type="project" value="UniProtKB-KW"/>
</dbReference>
<evidence type="ECO:0000259" key="5">
    <source>
        <dbReference type="PROSITE" id="PS50893"/>
    </source>
</evidence>
<dbReference type="InterPro" id="IPR003439">
    <property type="entry name" value="ABC_transporter-like_ATP-bd"/>
</dbReference>
<evidence type="ECO:0000256" key="3">
    <source>
        <dbReference type="ARBA" id="ARBA00022741"/>
    </source>
</evidence>
<keyword evidence="2" id="KW-0813">Transport</keyword>
<dbReference type="SUPFAM" id="SSF52540">
    <property type="entry name" value="P-loop containing nucleoside triphosphate hydrolases"/>
    <property type="match status" value="2"/>
</dbReference>
<gene>
    <name evidence="6" type="ORF">GCM10009576_027390</name>
</gene>
<reference evidence="6 7" key="1">
    <citation type="journal article" date="2019" name="Int. J. Syst. Evol. Microbiol.">
        <title>The Global Catalogue of Microorganisms (GCM) 10K type strain sequencing project: providing services to taxonomists for standard genome sequencing and annotation.</title>
        <authorList>
            <consortium name="The Broad Institute Genomics Platform"/>
            <consortium name="The Broad Institute Genome Sequencing Center for Infectious Disease"/>
            <person name="Wu L."/>
            <person name="Ma J."/>
        </authorList>
    </citation>
    <scope>NUCLEOTIDE SEQUENCE [LARGE SCALE GENOMIC DNA]</scope>
    <source>
        <strain evidence="6 7">JCM 11445</strain>
    </source>
</reference>
<dbReference type="PROSITE" id="PS50893">
    <property type="entry name" value="ABC_TRANSPORTER_2"/>
    <property type="match status" value="2"/>
</dbReference>
<evidence type="ECO:0000313" key="6">
    <source>
        <dbReference type="EMBL" id="GAA0976619.1"/>
    </source>
</evidence>
<dbReference type="InterPro" id="IPR003593">
    <property type="entry name" value="AAA+_ATPase"/>
</dbReference>
<dbReference type="PROSITE" id="PS00211">
    <property type="entry name" value="ABC_TRANSPORTER_1"/>
    <property type="match status" value="1"/>
</dbReference>
<feature type="domain" description="ABC transporter" evidence="5">
    <location>
        <begin position="305"/>
        <end position="553"/>
    </location>
</feature>
<dbReference type="Pfam" id="PF08352">
    <property type="entry name" value="oligo_HPY"/>
    <property type="match status" value="2"/>
</dbReference>
<dbReference type="Gene3D" id="3.40.50.300">
    <property type="entry name" value="P-loop containing nucleotide triphosphate hydrolases"/>
    <property type="match status" value="2"/>
</dbReference>
<dbReference type="PANTHER" id="PTHR43776:SF7">
    <property type="entry name" value="D,D-DIPEPTIDE TRANSPORT ATP-BINDING PROTEIN DDPF-RELATED"/>
    <property type="match status" value="1"/>
</dbReference>
<name>A0ABN1S751_9ACTN</name>
<dbReference type="InterPro" id="IPR027417">
    <property type="entry name" value="P-loop_NTPase"/>
</dbReference>
<evidence type="ECO:0000256" key="4">
    <source>
        <dbReference type="ARBA" id="ARBA00022840"/>
    </source>
</evidence>
<evidence type="ECO:0000256" key="1">
    <source>
        <dbReference type="ARBA" id="ARBA00005417"/>
    </source>
</evidence>
<proteinExistence type="inferred from homology"/>
<dbReference type="InterPro" id="IPR050319">
    <property type="entry name" value="ABC_transp_ATP-bind"/>
</dbReference>
<evidence type="ECO:0000256" key="2">
    <source>
        <dbReference type="ARBA" id="ARBA00022448"/>
    </source>
</evidence>
<comment type="similarity">
    <text evidence="1">Belongs to the ABC transporter superfamily.</text>
</comment>
<keyword evidence="4 6" id="KW-0067">ATP-binding</keyword>
<evidence type="ECO:0000313" key="7">
    <source>
        <dbReference type="Proteomes" id="UP001500033"/>
    </source>
</evidence>
<keyword evidence="7" id="KW-1185">Reference proteome</keyword>
<sequence length="564" mass="60966">MTAHDAAAHRPLVEVDLLSVAFRGRTGTVRAVEDVSFAVHPGECVAIVGESGSGKSVTARSLVGLNGREAIPAATALRVDGRDALGFSQRDWRAVRGRFAGLVLQDALVSLDPLRTVGQEAGEAIRHHRLEPRGRVRDRVLDTLRAVGMPDPERRIGAYPHELSGGLRQRALIASAIAAEPRLIIADEPTTALDVTVRRQIVQVLAERVADGSGLLLISHDLAVVADIADRVLVMERGRVVEDGPAREVLRHPSARYTRRLLAAIPTAASRGARLTGDRPATPAAATAPATVRRLPSGPGDDVVLEARSLTKTYAVRGRGGKGGRQRFTALDDVSFRLHRGEALGIVGESGSGKTTCADIVLALTRPDSGEVRLHGRPWSALTERERRSSRRLVPYVPQDPLSSFDPRWTVGQVLAENIHGEDSRDRRRDLAVTALERVGLNADHLGRRPRSLSGGQRQRVAIARALMGEPEIIVCDEPVSALDVLIQAQVLDLIADLRAELGTSLLFISHDLGVVHHLTDRVLVFKDGRVVERGDVDEVFEAPSHPYTRELLASLPGQELRAS</sequence>
<organism evidence="6 7">
    <name type="scientific">Streptomyces rhizosphaericus</name>
    <dbReference type="NCBI Taxonomy" id="114699"/>
    <lineage>
        <taxon>Bacteria</taxon>
        <taxon>Bacillati</taxon>
        <taxon>Actinomycetota</taxon>
        <taxon>Actinomycetes</taxon>
        <taxon>Kitasatosporales</taxon>
        <taxon>Streptomycetaceae</taxon>
        <taxon>Streptomyces</taxon>
        <taxon>Streptomyces violaceusniger group</taxon>
    </lineage>
</organism>
<dbReference type="EMBL" id="BAAAIE010000013">
    <property type="protein sequence ID" value="GAA0976619.1"/>
    <property type="molecule type" value="Genomic_DNA"/>
</dbReference>
<accession>A0ABN1S751</accession>
<dbReference type="PANTHER" id="PTHR43776">
    <property type="entry name" value="TRANSPORT ATP-BINDING PROTEIN"/>
    <property type="match status" value="1"/>
</dbReference>
<feature type="domain" description="ABC transporter" evidence="5">
    <location>
        <begin position="15"/>
        <end position="262"/>
    </location>
</feature>
<comment type="caution">
    <text evidence="6">The sequence shown here is derived from an EMBL/GenBank/DDBJ whole genome shotgun (WGS) entry which is preliminary data.</text>
</comment>
<dbReference type="Proteomes" id="UP001500033">
    <property type="component" value="Unassembled WGS sequence"/>
</dbReference>
<dbReference type="NCBIfam" id="NF008453">
    <property type="entry name" value="PRK11308.1"/>
    <property type="match status" value="2"/>
</dbReference>
<protein>
    <submittedName>
        <fullName evidence="6">ABC transporter ATP-binding protein</fullName>
    </submittedName>
</protein>